<feature type="binding site" evidence="4">
    <location>
        <position position="270"/>
    </location>
    <ligand>
        <name>Mg(2+)</name>
        <dbReference type="ChEBI" id="CHEBI:18420"/>
    </ligand>
</feature>
<dbReference type="InterPro" id="IPR042085">
    <property type="entry name" value="Ap_crown"/>
</dbReference>
<evidence type="ECO:0000313" key="8">
    <source>
        <dbReference type="Proteomes" id="UP000187455"/>
    </source>
</evidence>
<keyword evidence="6" id="KW-0732">Signal</keyword>
<dbReference type="GO" id="GO:0000329">
    <property type="term" value="C:fungal-type vacuole membrane"/>
    <property type="evidence" value="ECO:0007669"/>
    <property type="project" value="TreeGrafter"/>
</dbReference>
<accession>A0A1R0GSS8</accession>
<comment type="caution">
    <text evidence="7">The sequence shown here is derived from an EMBL/GenBank/DDBJ whole genome shotgun (WGS) entry which is preliminary data.</text>
</comment>
<dbReference type="PRINTS" id="PR00113">
    <property type="entry name" value="ALKPHPHTASE"/>
</dbReference>
<evidence type="ECO:0000256" key="2">
    <source>
        <dbReference type="ARBA" id="ARBA00022553"/>
    </source>
</evidence>
<dbReference type="PANTHER" id="PTHR11596">
    <property type="entry name" value="ALKALINE PHOSPHATASE"/>
    <property type="match status" value="1"/>
</dbReference>
<comment type="cofactor">
    <cofactor evidence="4">
        <name>Mg(2+)</name>
        <dbReference type="ChEBI" id="CHEBI:18420"/>
    </cofactor>
    <text evidence="4">Binds 1 Mg(2+) ion.</text>
</comment>
<feature type="active site" description="Phosphoserine intermediate" evidence="3">
    <location>
        <position position="79"/>
    </location>
</feature>
<feature type="binding site" evidence="4">
    <location>
        <position position="130"/>
    </location>
    <ligand>
        <name>Mg(2+)</name>
        <dbReference type="ChEBI" id="CHEBI:18420"/>
    </ligand>
</feature>
<reference evidence="7 8" key="1">
    <citation type="journal article" date="2016" name="Mol. Biol. Evol.">
        <title>Genome-Wide Survey of Gut Fungi (Harpellales) Reveals the First Horizontally Transferred Ubiquitin Gene from a Mosquito Host.</title>
        <authorList>
            <person name="Wang Y."/>
            <person name="White M.M."/>
            <person name="Kvist S."/>
            <person name="Moncalvo J.M."/>
        </authorList>
    </citation>
    <scope>NUCLEOTIDE SEQUENCE [LARGE SCALE GENOMIC DNA]</scope>
    <source>
        <strain evidence="7 8">ALG-7-W6</strain>
    </source>
</reference>
<dbReference type="Gene3D" id="1.10.1200.140">
    <property type="entry name" value="Alkaline phosphatase, crown domain"/>
    <property type="match status" value="1"/>
</dbReference>
<feature type="binding site" evidence="4">
    <location>
        <position position="275"/>
    </location>
    <ligand>
        <name>Zn(2+)</name>
        <dbReference type="ChEBI" id="CHEBI:29105"/>
        <label>2</label>
    </ligand>
</feature>
<evidence type="ECO:0000256" key="5">
    <source>
        <dbReference type="RuleBase" id="RU003946"/>
    </source>
</evidence>
<feature type="binding site" evidence="4">
    <location>
        <position position="279"/>
    </location>
    <ligand>
        <name>Zn(2+)</name>
        <dbReference type="ChEBI" id="CHEBI:29105"/>
        <label>2</label>
    </ligand>
</feature>
<dbReference type="SUPFAM" id="SSF53649">
    <property type="entry name" value="Alkaline phosphatase-like"/>
    <property type="match status" value="1"/>
</dbReference>
<dbReference type="AlphaFoldDB" id="A0A1R0GSS8"/>
<feature type="signal peptide" evidence="6">
    <location>
        <begin position="1"/>
        <end position="16"/>
    </location>
</feature>
<dbReference type="EMBL" id="LSSL01004000">
    <property type="protein sequence ID" value="OLY79898.1"/>
    <property type="molecule type" value="Genomic_DNA"/>
</dbReference>
<dbReference type="GO" id="GO:0004035">
    <property type="term" value="F:alkaline phosphatase activity"/>
    <property type="evidence" value="ECO:0007669"/>
    <property type="project" value="UniProtKB-EC"/>
</dbReference>
<evidence type="ECO:0000256" key="3">
    <source>
        <dbReference type="PIRSR" id="PIRSR601952-1"/>
    </source>
</evidence>
<evidence type="ECO:0000256" key="1">
    <source>
        <dbReference type="ARBA" id="ARBA00012647"/>
    </source>
</evidence>
<dbReference type="OrthoDB" id="7392499at2759"/>
<dbReference type="CDD" id="cd16012">
    <property type="entry name" value="ALP"/>
    <property type="match status" value="1"/>
</dbReference>
<keyword evidence="4" id="KW-0862">Zinc</keyword>
<keyword evidence="2" id="KW-0597">Phosphoprotein</keyword>
<feature type="binding site" evidence="4">
    <location>
        <position position="318"/>
    </location>
    <ligand>
        <name>Zn(2+)</name>
        <dbReference type="ChEBI" id="CHEBI:29105"/>
        <label>2</label>
    </ligand>
</feature>
<feature type="binding site" evidence="4">
    <location>
        <position position="31"/>
    </location>
    <ligand>
        <name>Mg(2+)</name>
        <dbReference type="ChEBI" id="CHEBI:18420"/>
    </ligand>
</feature>
<evidence type="ECO:0000256" key="6">
    <source>
        <dbReference type="SAM" id="SignalP"/>
    </source>
</evidence>
<feature type="binding site" evidence="4">
    <location>
        <position position="31"/>
    </location>
    <ligand>
        <name>Zn(2+)</name>
        <dbReference type="ChEBI" id="CHEBI:29105"/>
        <label>2</label>
    </ligand>
</feature>
<dbReference type="InterPro" id="IPR017850">
    <property type="entry name" value="Alkaline_phosphatase_core_sf"/>
</dbReference>
<feature type="binding site" evidence="4">
    <location>
        <position position="416"/>
    </location>
    <ligand>
        <name>Zn(2+)</name>
        <dbReference type="ChEBI" id="CHEBI:29105"/>
        <label>2</label>
    </ligand>
</feature>
<organism evidence="7 8">
    <name type="scientific">Smittium mucronatum</name>
    <dbReference type="NCBI Taxonomy" id="133383"/>
    <lineage>
        <taxon>Eukaryota</taxon>
        <taxon>Fungi</taxon>
        <taxon>Fungi incertae sedis</taxon>
        <taxon>Zoopagomycota</taxon>
        <taxon>Kickxellomycotina</taxon>
        <taxon>Harpellomycetes</taxon>
        <taxon>Harpellales</taxon>
        <taxon>Legeriomycetaceae</taxon>
        <taxon>Smittium</taxon>
    </lineage>
</organism>
<feature type="binding site" evidence="4">
    <location>
        <position position="132"/>
    </location>
    <ligand>
        <name>Mg(2+)</name>
        <dbReference type="ChEBI" id="CHEBI:18420"/>
    </ligand>
</feature>
<sequence>MKFSILYFATLLSVSALPANPKKNLIFMVSDGFGPASETAARDYIQQSSKFPETYMTDLDKLLIGSSRTRSADSFVTDSAAGAVVFASGVKTYNLALGVDRDGKPIGTNMEAAHRLGYKTGVVVKSRITDATPAAFASHVLERGMGSLIAEQMAGLVPAIGRNLDLMFGGGKCMFMPNTTTGSCRADTLDVISEMSSSGWSISQTRDEFNNIPVDAKLPIAGMYALDNVPYSIDYPVNNVPSLPEMAKKALSILAEASKDSEHGFYVLIEGSRIDHAGHDNDLGTHIREIIEYYETIRVVSEFIDANPNTVMVSTSDHETGGLGLGRDNKYVYYPLTYQNQTKSIEQSCLGLLNLPLSQRGAYVTEQMLPVHLGISNVTESVASAVLASTIKSQCLLSMSAALSRDSNILWSTLGHTGVDVNLYAKGATTEQLSGCHENTDIGKWLTNYLNVNIDAVTKDIANISVAQYPYTRNPSTFVYENYSHE</sequence>
<dbReference type="STRING" id="133383.A0A1R0GSS8"/>
<comment type="similarity">
    <text evidence="5">Belongs to the alkaline phosphatase family.</text>
</comment>
<comment type="cofactor">
    <cofactor evidence="4">
        <name>Zn(2+)</name>
        <dbReference type="ChEBI" id="CHEBI:29105"/>
    </cofactor>
    <text evidence="4">Binds 2 Zn(2+) ions.</text>
</comment>
<gene>
    <name evidence="7" type="ORF">AYI68_g6021</name>
</gene>
<keyword evidence="4" id="KW-0460">Magnesium</keyword>
<dbReference type="EC" id="3.1.3.1" evidence="1"/>
<dbReference type="PANTHER" id="PTHR11596:SF5">
    <property type="entry name" value="ALKALINE PHOSPHATASE"/>
    <property type="match status" value="1"/>
</dbReference>
<dbReference type="Pfam" id="PF00245">
    <property type="entry name" value="Alk_phosphatase"/>
    <property type="match status" value="1"/>
</dbReference>
<dbReference type="Proteomes" id="UP000187455">
    <property type="component" value="Unassembled WGS sequence"/>
</dbReference>
<evidence type="ECO:0000256" key="4">
    <source>
        <dbReference type="PIRSR" id="PIRSR601952-2"/>
    </source>
</evidence>
<dbReference type="Gene3D" id="3.40.720.10">
    <property type="entry name" value="Alkaline Phosphatase, subunit A"/>
    <property type="match status" value="1"/>
</dbReference>
<protein>
    <recommendedName>
        <fullName evidence="1">alkaline phosphatase</fullName>
        <ecNumber evidence="1">3.1.3.1</ecNumber>
    </recommendedName>
</protein>
<keyword evidence="4" id="KW-0479">Metal-binding</keyword>
<feature type="chain" id="PRO_5012842045" description="alkaline phosphatase" evidence="6">
    <location>
        <begin position="17"/>
        <end position="486"/>
    </location>
</feature>
<dbReference type="SMART" id="SM00098">
    <property type="entry name" value="alkPPc"/>
    <property type="match status" value="1"/>
</dbReference>
<feature type="binding site" evidence="4">
    <location>
        <position position="317"/>
    </location>
    <ligand>
        <name>Zn(2+)</name>
        <dbReference type="ChEBI" id="CHEBI:29105"/>
        <label>2</label>
    </ligand>
</feature>
<keyword evidence="8" id="KW-1185">Reference proteome</keyword>
<proteinExistence type="inferred from homology"/>
<dbReference type="InterPro" id="IPR001952">
    <property type="entry name" value="Alkaline_phosphatase"/>
</dbReference>
<name>A0A1R0GSS8_9FUNG</name>
<evidence type="ECO:0000313" key="7">
    <source>
        <dbReference type="EMBL" id="OLY79898.1"/>
    </source>
</evidence>
<dbReference type="GO" id="GO:0046872">
    <property type="term" value="F:metal ion binding"/>
    <property type="evidence" value="ECO:0007669"/>
    <property type="project" value="UniProtKB-KW"/>
</dbReference>